<keyword evidence="9" id="KW-0479">Metal-binding</keyword>
<evidence type="ECO:0000256" key="3">
    <source>
        <dbReference type="ARBA" id="ARBA00004922"/>
    </source>
</evidence>
<proteinExistence type="inferred from homology"/>
<evidence type="ECO:0000256" key="4">
    <source>
        <dbReference type="ARBA" id="ARBA00008539"/>
    </source>
</evidence>
<evidence type="ECO:0000256" key="17">
    <source>
        <dbReference type="ARBA" id="ARBA00032175"/>
    </source>
</evidence>
<protein>
    <recommendedName>
        <fullName evidence="5">Beta-1,4-glucuronyltransferase 1</fullName>
    </recommendedName>
    <alternativeName>
        <fullName evidence="16">I-beta-1,3-N-acetylglucosaminyltransferase</fullName>
    </alternativeName>
    <alternativeName>
        <fullName evidence="19">N-acetyllactosaminide beta-1,3-N-acetylglucosaminyltransferase</fullName>
    </alternativeName>
    <alternativeName>
        <fullName evidence="17">Poly-N-acetyllactosamine extension enzyme</fullName>
    </alternativeName>
    <alternativeName>
        <fullName evidence="18">UDP-GlcNAc:betaGal beta-1,3-N-acetylglucosaminyltransferase 1</fullName>
    </alternativeName>
</protein>
<name>A0A553PEU5_TIGCA</name>
<keyword evidence="10" id="KW-0735">Signal-anchor</keyword>
<evidence type="ECO:0000256" key="12">
    <source>
        <dbReference type="ARBA" id="ARBA00023034"/>
    </source>
</evidence>
<evidence type="ECO:0000256" key="7">
    <source>
        <dbReference type="ARBA" id="ARBA00022679"/>
    </source>
</evidence>
<dbReference type="GO" id="GO:0015020">
    <property type="term" value="F:glucuronosyltransferase activity"/>
    <property type="evidence" value="ECO:0007669"/>
    <property type="project" value="InterPro"/>
</dbReference>
<comment type="subcellular location">
    <subcellularLocation>
        <location evidence="2">Golgi apparatus membrane</location>
        <topology evidence="2">Single-pass type II membrane protein</topology>
    </subcellularLocation>
</comment>
<dbReference type="Proteomes" id="UP000318571">
    <property type="component" value="Chromosome 5"/>
</dbReference>
<evidence type="ECO:0000256" key="18">
    <source>
        <dbReference type="ARBA" id="ARBA00032181"/>
    </source>
</evidence>
<comment type="similarity">
    <text evidence="4">Belongs to the glycosyltransferase 49 family.</text>
</comment>
<comment type="cofactor">
    <cofactor evidence="1">
        <name>Mn(2+)</name>
        <dbReference type="ChEBI" id="CHEBI:29035"/>
    </cofactor>
</comment>
<evidence type="ECO:0000256" key="9">
    <source>
        <dbReference type="ARBA" id="ARBA00022723"/>
    </source>
</evidence>
<comment type="pathway">
    <text evidence="3">Protein modification; protein glycosylation.</text>
</comment>
<evidence type="ECO:0000256" key="20">
    <source>
        <dbReference type="ARBA" id="ARBA00047852"/>
    </source>
</evidence>
<keyword evidence="15" id="KW-0464">Manganese</keyword>
<evidence type="ECO:0000256" key="8">
    <source>
        <dbReference type="ARBA" id="ARBA00022692"/>
    </source>
</evidence>
<evidence type="ECO:0000256" key="15">
    <source>
        <dbReference type="ARBA" id="ARBA00023211"/>
    </source>
</evidence>
<keyword evidence="13" id="KW-0472">Membrane</keyword>
<comment type="caution">
    <text evidence="21">The sequence shown here is derived from an EMBL/GenBank/DDBJ whole genome shotgun (WGS) entry which is preliminary data.</text>
</comment>
<gene>
    <name evidence="21" type="ORF">TCAL_11551</name>
</gene>
<keyword evidence="8" id="KW-0812">Transmembrane</keyword>
<dbReference type="InterPro" id="IPR043189">
    <property type="entry name" value="B4GAT1"/>
</dbReference>
<evidence type="ECO:0000256" key="2">
    <source>
        <dbReference type="ARBA" id="ARBA00004323"/>
    </source>
</evidence>
<evidence type="ECO:0000256" key="5">
    <source>
        <dbReference type="ARBA" id="ARBA00017962"/>
    </source>
</evidence>
<evidence type="ECO:0000313" key="21">
    <source>
        <dbReference type="EMBL" id="TRY76201.1"/>
    </source>
</evidence>
<dbReference type="UniPathway" id="UPA00378"/>
<dbReference type="GO" id="GO:0046872">
    <property type="term" value="F:metal ion binding"/>
    <property type="evidence" value="ECO:0007669"/>
    <property type="project" value="UniProtKB-KW"/>
</dbReference>
<evidence type="ECO:0000256" key="19">
    <source>
        <dbReference type="ARBA" id="ARBA00033291"/>
    </source>
</evidence>
<dbReference type="STRING" id="6832.A0A553PEU5"/>
<keyword evidence="11" id="KW-1133">Transmembrane helix</keyword>
<comment type="catalytic activity">
    <reaction evidence="20">
        <text>3-O-[beta-D-Xyl-(1-&gt;4)-Rib-ol-P-Rib-ol-P-3-beta-D-GalNAc-(1-&gt;3)-beta-D-GlcNAc-(1-&gt;4)-(O-6-P-alpha-D-Man)]-Thr-[protein] + UDP-alpha-D-glucuronate = 3-O-[beta-D-GlcA-(1-&gt;3)-beta-D-Xyl-(1-&gt;4)-Rib-ol-P-Rib-ol-P-3-beta-D-GalNAc-(1-&gt;3)-beta-D-GlcNAc-(1-&gt;4)-(O-6-P-alpha-D-Man)]-Thr-[protein] + UDP + H(+)</text>
        <dbReference type="Rhea" id="RHEA:46860"/>
        <dbReference type="Rhea" id="RHEA-COMP:15023"/>
        <dbReference type="Rhea" id="RHEA-COMP:17482"/>
        <dbReference type="ChEBI" id="CHEBI:15378"/>
        <dbReference type="ChEBI" id="CHEBI:58052"/>
        <dbReference type="ChEBI" id="CHEBI:58223"/>
        <dbReference type="ChEBI" id="CHEBI:142405"/>
        <dbReference type="ChEBI" id="CHEBI:177336"/>
    </reaction>
</comment>
<evidence type="ECO:0000256" key="14">
    <source>
        <dbReference type="ARBA" id="ARBA00023180"/>
    </source>
</evidence>
<dbReference type="GO" id="GO:0000139">
    <property type="term" value="C:Golgi membrane"/>
    <property type="evidence" value="ECO:0007669"/>
    <property type="project" value="UniProtKB-SubCell"/>
</dbReference>
<keyword evidence="12" id="KW-0333">Golgi apparatus</keyword>
<dbReference type="PANTHER" id="PTHR46420:SF1">
    <property type="entry name" value="BETA-1,4-GLUCURONYLTRANSFERASE 1"/>
    <property type="match status" value="1"/>
</dbReference>
<evidence type="ECO:0000256" key="13">
    <source>
        <dbReference type="ARBA" id="ARBA00023136"/>
    </source>
</evidence>
<keyword evidence="22" id="KW-1185">Reference proteome</keyword>
<keyword evidence="6" id="KW-0328">Glycosyltransferase</keyword>
<evidence type="ECO:0000256" key="6">
    <source>
        <dbReference type="ARBA" id="ARBA00022676"/>
    </source>
</evidence>
<evidence type="ECO:0000256" key="11">
    <source>
        <dbReference type="ARBA" id="ARBA00022989"/>
    </source>
</evidence>
<evidence type="ECO:0000256" key="16">
    <source>
        <dbReference type="ARBA" id="ARBA00030723"/>
    </source>
</evidence>
<evidence type="ECO:0000313" key="22">
    <source>
        <dbReference type="Proteomes" id="UP000318571"/>
    </source>
</evidence>
<dbReference type="AlphaFoldDB" id="A0A553PEU5"/>
<reference evidence="21 22" key="1">
    <citation type="journal article" date="2018" name="Nat. Ecol. Evol.">
        <title>Genomic signatures of mitonuclear coevolution across populations of Tigriopus californicus.</title>
        <authorList>
            <person name="Barreto F.S."/>
            <person name="Watson E.T."/>
            <person name="Lima T.G."/>
            <person name="Willett C.S."/>
            <person name="Edmands S."/>
            <person name="Li W."/>
            <person name="Burton R.S."/>
        </authorList>
    </citation>
    <scope>NUCLEOTIDE SEQUENCE [LARGE SCALE GENOMIC DNA]</scope>
    <source>
        <strain evidence="21 22">San Diego</strain>
    </source>
</reference>
<dbReference type="EMBL" id="VCGU01000004">
    <property type="protein sequence ID" value="TRY76201.1"/>
    <property type="molecule type" value="Genomic_DNA"/>
</dbReference>
<dbReference type="Pfam" id="PF13896">
    <property type="entry name" value="Glyco_transf_49"/>
    <property type="match status" value="1"/>
</dbReference>
<dbReference type="GO" id="GO:0035269">
    <property type="term" value="P:protein O-linked glycosylation via mannose"/>
    <property type="evidence" value="ECO:0007669"/>
    <property type="project" value="TreeGrafter"/>
</dbReference>
<keyword evidence="7" id="KW-0808">Transferase</keyword>
<evidence type="ECO:0000256" key="10">
    <source>
        <dbReference type="ARBA" id="ARBA00022968"/>
    </source>
</evidence>
<sequence>MRIPEQLDLGVEGFLKSQSNYCPNCVFILPVYEINTTQNKDRVPQNKKQLLKQIKMKQARIYHMQTYSWGQKMSNLDLWERLNESTSLEVAYGLERYQFTYEPMFIGPTSIPLFDERFDGFGLCRNTQFYELFVAGFQFKFLNNGFLTHIGFKVPGQREQWKFKELVKNQRLIPQFALEIRARYGQDPCEMSLKLRTFPASKWKDIQCANTTPSNKQYKLRQNNN</sequence>
<accession>A0A553PEU5</accession>
<keyword evidence="14" id="KW-0325">Glycoprotein</keyword>
<organism evidence="21 22">
    <name type="scientific">Tigriopus californicus</name>
    <name type="common">Marine copepod</name>
    <dbReference type="NCBI Taxonomy" id="6832"/>
    <lineage>
        <taxon>Eukaryota</taxon>
        <taxon>Metazoa</taxon>
        <taxon>Ecdysozoa</taxon>
        <taxon>Arthropoda</taxon>
        <taxon>Crustacea</taxon>
        <taxon>Multicrustacea</taxon>
        <taxon>Hexanauplia</taxon>
        <taxon>Copepoda</taxon>
        <taxon>Harpacticoida</taxon>
        <taxon>Harpacticidae</taxon>
        <taxon>Tigriopus</taxon>
    </lineage>
</organism>
<dbReference type="PANTHER" id="PTHR46420">
    <property type="entry name" value="BETA-1,4-GLUCURONYLTRANSFERASE 1"/>
    <property type="match status" value="1"/>
</dbReference>
<evidence type="ECO:0000256" key="1">
    <source>
        <dbReference type="ARBA" id="ARBA00001936"/>
    </source>
</evidence>